<dbReference type="Gene3D" id="1.20.1600.10">
    <property type="entry name" value="Outer membrane efflux proteins (OEP)"/>
    <property type="match status" value="1"/>
</dbReference>
<dbReference type="GO" id="GO:0015562">
    <property type="term" value="F:efflux transmembrane transporter activity"/>
    <property type="evidence" value="ECO:0007669"/>
    <property type="project" value="InterPro"/>
</dbReference>
<dbReference type="InterPro" id="IPR010131">
    <property type="entry name" value="MdtP/NodT-like"/>
</dbReference>
<comment type="similarity">
    <text evidence="1 2">Belongs to the outer membrane factor (OMF) (TC 1.B.17) family.</text>
</comment>
<evidence type="ECO:0000313" key="4">
    <source>
        <dbReference type="Proteomes" id="UP000445000"/>
    </source>
</evidence>
<name>A0A829YGW9_9GAMM</name>
<dbReference type="EMBL" id="BLJN01000004">
    <property type="protein sequence ID" value="GFE81962.1"/>
    <property type="molecule type" value="Genomic_DNA"/>
</dbReference>
<dbReference type="NCBIfam" id="TIGR01845">
    <property type="entry name" value="outer_NodT"/>
    <property type="match status" value="1"/>
</dbReference>
<dbReference type="InterPro" id="IPR003423">
    <property type="entry name" value="OMP_efflux"/>
</dbReference>
<dbReference type="PANTHER" id="PTHR30203:SF32">
    <property type="entry name" value="CATION EFFLUX SYSTEM PROTEIN CUSC"/>
    <property type="match status" value="1"/>
</dbReference>
<protein>
    <submittedName>
        <fullName evidence="3">Outer membrane efflux protein</fullName>
    </submittedName>
</protein>
<dbReference type="AlphaFoldDB" id="A0A829YGW9"/>
<organism evidence="3 4">
    <name type="scientific">Steroidobacter agaridevorans</name>
    <dbReference type="NCBI Taxonomy" id="2695856"/>
    <lineage>
        <taxon>Bacteria</taxon>
        <taxon>Pseudomonadati</taxon>
        <taxon>Pseudomonadota</taxon>
        <taxon>Gammaproteobacteria</taxon>
        <taxon>Steroidobacterales</taxon>
        <taxon>Steroidobacteraceae</taxon>
        <taxon>Steroidobacter</taxon>
    </lineage>
</organism>
<keyword evidence="2" id="KW-0449">Lipoprotein</keyword>
<dbReference type="RefSeq" id="WP_202626834.1">
    <property type="nucleotide sequence ID" value="NZ_BLJN01000004.1"/>
</dbReference>
<evidence type="ECO:0000256" key="1">
    <source>
        <dbReference type="ARBA" id="ARBA00007613"/>
    </source>
</evidence>
<dbReference type="Proteomes" id="UP000445000">
    <property type="component" value="Unassembled WGS sequence"/>
</dbReference>
<dbReference type="GO" id="GO:0009279">
    <property type="term" value="C:cell outer membrane"/>
    <property type="evidence" value="ECO:0007669"/>
    <property type="project" value="UniProtKB-SubCell"/>
</dbReference>
<keyword evidence="2" id="KW-0564">Palmitate</keyword>
<sequence>MARLSNTAPASLVIAGMFLGACSLAPRHVRPELPTPERYADSYVDDPAAGTRAIALGWRDFFADPRLEALIATALKNNRDLTIAVAQIEEARGAYRIQRSELLPTIAVSAEGTRNGAGPETAGVSGLGPIGTSETFERYFLGAGIASFELDFWGRVRNLSRAARADYLATVEAARAFQLSLIRDVASAYFASLEARERLELAQATVDSRREGLRIAKKRLDAGVTSALDFRQAETLLTQAETELAALHFSKAQNENLLATLIGSAATVELPEPLPLAEQARLETLAAGVPSDLLASRPDIVAAEHRLRGARANIGAARAAFFPSITLTGSYGFASTQLDELVGNDRRTWSYGPSISLPIFDFGARRGNLTVAEARENIAVADYERTIQTSFQEVSDALAGRKFLAEQVSAQERATRAQRQLAELARRRYNEGVVAYIEVLDAERNLFSAEQALLQVRRAEVSNLVTLYIALGGGQIEAR</sequence>
<dbReference type="SUPFAM" id="SSF56954">
    <property type="entry name" value="Outer membrane efflux proteins (OEP)"/>
    <property type="match status" value="1"/>
</dbReference>
<evidence type="ECO:0000313" key="3">
    <source>
        <dbReference type="EMBL" id="GFE81962.1"/>
    </source>
</evidence>
<accession>A0A829YGW9</accession>
<dbReference type="PANTHER" id="PTHR30203">
    <property type="entry name" value="OUTER MEMBRANE CATION EFFLUX PROTEIN"/>
    <property type="match status" value="1"/>
</dbReference>
<proteinExistence type="inferred from homology"/>
<keyword evidence="2" id="KW-0472">Membrane</keyword>
<gene>
    <name evidence="3" type="ORF">GCM10011487_39620</name>
</gene>
<dbReference type="Gene3D" id="2.20.200.10">
    <property type="entry name" value="Outer membrane efflux proteins (OEP)"/>
    <property type="match status" value="1"/>
</dbReference>
<comment type="caution">
    <text evidence="3">The sequence shown here is derived from an EMBL/GenBank/DDBJ whole genome shotgun (WGS) entry which is preliminary data.</text>
</comment>
<comment type="subcellular location">
    <subcellularLocation>
        <location evidence="2">Cell outer membrane</location>
        <topology evidence="2">Lipid-anchor</topology>
    </subcellularLocation>
</comment>
<keyword evidence="2" id="KW-0812">Transmembrane</keyword>
<evidence type="ECO:0000256" key="2">
    <source>
        <dbReference type="RuleBase" id="RU362097"/>
    </source>
</evidence>
<keyword evidence="4" id="KW-1185">Reference proteome</keyword>
<dbReference type="Pfam" id="PF02321">
    <property type="entry name" value="OEP"/>
    <property type="match status" value="2"/>
</dbReference>
<keyword evidence="2" id="KW-1134">Transmembrane beta strand</keyword>
<reference evidence="4" key="1">
    <citation type="submission" date="2020-01" db="EMBL/GenBank/DDBJ databases">
        <title>'Steroidobacter agaridevorans' sp. nov., agar-degrading bacteria isolated from rhizosphere soils.</title>
        <authorList>
            <person name="Ikenaga M."/>
            <person name="Kataoka M."/>
            <person name="Murouchi A."/>
            <person name="Katsuragi S."/>
            <person name="Sakai M."/>
        </authorList>
    </citation>
    <scope>NUCLEOTIDE SEQUENCE [LARGE SCALE GENOMIC DNA]</scope>
    <source>
        <strain evidence="4">YU21-B</strain>
    </source>
</reference>
<dbReference type="PROSITE" id="PS51257">
    <property type="entry name" value="PROKAR_LIPOPROTEIN"/>
    <property type="match status" value="1"/>
</dbReference>